<dbReference type="Pfam" id="PF02661">
    <property type="entry name" value="Fic"/>
    <property type="match status" value="1"/>
</dbReference>
<keyword evidence="2" id="KW-0547">Nucleotide-binding</keyword>
<sequence>MSHYQPPFSITPAILNLVVEIGELLGHWSAQTGRASPLLRKENRIRTIQASLAIEHNSLSTDQVTALVEGKRVLAPAKDIQEVRNAILAYEKMPAWKSHRLTDLLTAHRTLMIGLVDNPGQLRDGDVGIYRDTRLVHMAPPASQVERLINELLLWLKVTDIHPLIAGAVFHYEFEFIHPFADGNGRMGRLWQTLILSQWRAELAWLPVETLMHYQQERYYQVLGMCDSQSDSTPFIEFMLENMVIALKDGMGQTASLSEEMSEKMSEEKVEMLAAVEERILKLLSKEPTRTAKDMAQEMDVSARTVERYLKTLQQKGRLQRTGAKKKGSLAHSLAGYQRTKRDGQ</sequence>
<dbReference type="Gene3D" id="1.10.10.10">
    <property type="entry name" value="Winged helix-like DNA-binding domain superfamily/Winged helix DNA-binding domain"/>
    <property type="match status" value="1"/>
</dbReference>
<feature type="domain" description="Fido" evidence="5">
    <location>
        <begin position="99"/>
        <end position="241"/>
    </location>
</feature>
<proteinExistence type="predicted"/>
<dbReference type="SUPFAM" id="SSF46785">
    <property type="entry name" value="Winged helix' DNA-binding domain"/>
    <property type="match status" value="1"/>
</dbReference>
<evidence type="ECO:0000313" key="6">
    <source>
        <dbReference type="EMBL" id="STW04407.1"/>
    </source>
</evidence>
<dbReference type="EMBL" id="UGMX01000002">
    <property type="protein sequence ID" value="STW04407.1"/>
    <property type="molecule type" value="Genomic_DNA"/>
</dbReference>
<evidence type="ECO:0000256" key="2">
    <source>
        <dbReference type="PIRSR" id="PIRSR640198-2"/>
    </source>
</evidence>
<evidence type="ECO:0000313" key="7">
    <source>
        <dbReference type="Proteomes" id="UP000254571"/>
    </source>
</evidence>
<feature type="active site" evidence="1">
    <location>
        <position position="178"/>
    </location>
</feature>
<evidence type="ECO:0000256" key="3">
    <source>
        <dbReference type="PIRSR" id="PIRSR640198-3"/>
    </source>
</evidence>
<evidence type="ECO:0000256" key="4">
    <source>
        <dbReference type="SAM" id="MobiDB-lite"/>
    </source>
</evidence>
<dbReference type="Proteomes" id="UP000254571">
    <property type="component" value="Unassembled WGS sequence"/>
</dbReference>
<dbReference type="AlphaFoldDB" id="A0A7H4NW42"/>
<feature type="binding site" evidence="2">
    <location>
        <begin position="219"/>
        <end position="220"/>
    </location>
    <ligand>
        <name>ATP</name>
        <dbReference type="ChEBI" id="CHEBI:30616"/>
    </ligand>
</feature>
<evidence type="ECO:0000256" key="1">
    <source>
        <dbReference type="PIRSR" id="PIRSR640198-1"/>
    </source>
</evidence>
<feature type="site" description="Important for autoinhibition of adenylyltransferase activity" evidence="3">
    <location>
        <position position="55"/>
    </location>
</feature>
<protein>
    <submittedName>
        <fullName evidence="6">Type I restriction-modification system</fullName>
    </submittedName>
</protein>
<dbReference type="InterPro" id="IPR036390">
    <property type="entry name" value="WH_DNA-bd_sf"/>
</dbReference>
<dbReference type="GO" id="GO:0005524">
    <property type="term" value="F:ATP binding"/>
    <property type="evidence" value="ECO:0007669"/>
    <property type="project" value="UniProtKB-KW"/>
</dbReference>
<dbReference type="PROSITE" id="PS51459">
    <property type="entry name" value="FIDO"/>
    <property type="match status" value="1"/>
</dbReference>
<keyword evidence="2" id="KW-0067">ATP-binding</keyword>
<accession>A0A7H4NW42</accession>
<reference evidence="6 7" key="1">
    <citation type="submission" date="2018-06" db="EMBL/GenBank/DDBJ databases">
        <authorList>
            <consortium name="Pathogen Informatics"/>
            <person name="Doyle S."/>
        </authorList>
    </citation>
    <scope>NUCLEOTIDE SEQUENCE [LARGE SCALE GENOMIC DNA]</scope>
    <source>
        <strain evidence="6 7">NCTC9149</strain>
    </source>
</reference>
<feature type="region of interest" description="Disordered" evidence="4">
    <location>
        <begin position="317"/>
        <end position="345"/>
    </location>
</feature>
<name>A0A7H4NW42_9ENTR</name>
<dbReference type="PANTHER" id="PTHR13504">
    <property type="entry name" value="FIDO DOMAIN-CONTAINING PROTEIN DDB_G0283145"/>
    <property type="match status" value="1"/>
</dbReference>
<evidence type="ECO:0000259" key="5">
    <source>
        <dbReference type="PROSITE" id="PS51459"/>
    </source>
</evidence>
<dbReference type="InterPro" id="IPR040198">
    <property type="entry name" value="Fido_containing"/>
</dbReference>
<dbReference type="Pfam" id="PF08279">
    <property type="entry name" value="HTH_11"/>
    <property type="match status" value="1"/>
</dbReference>
<comment type="caution">
    <text evidence="6">The sequence shown here is derived from an EMBL/GenBank/DDBJ whole genome shotgun (WGS) entry which is preliminary data.</text>
</comment>
<feature type="binding site" evidence="2">
    <location>
        <begin position="182"/>
        <end position="189"/>
    </location>
    <ligand>
        <name>ATP</name>
        <dbReference type="ChEBI" id="CHEBI:30616"/>
    </ligand>
</feature>
<dbReference type="PANTHER" id="PTHR13504:SF38">
    <property type="entry name" value="FIDO DOMAIN-CONTAINING PROTEIN"/>
    <property type="match status" value="1"/>
</dbReference>
<dbReference type="SUPFAM" id="SSF140931">
    <property type="entry name" value="Fic-like"/>
    <property type="match status" value="1"/>
</dbReference>
<dbReference type="Gene3D" id="1.10.3290.10">
    <property type="entry name" value="Fido-like domain"/>
    <property type="match status" value="1"/>
</dbReference>
<dbReference type="InterPro" id="IPR036388">
    <property type="entry name" value="WH-like_DNA-bd_sf"/>
</dbReference>
<dbReference type="InterPro" id="IPR036597">
    <property type="entry name" value="Fido-like_dom_sf"/>
</dbReference>
<dbReference type="InterPro" id="IPR013196">
    <property type="entry name" value="HTH_11"/>
</dbReference>
<organism evidence="6 7">
    <name type="scientific">Klebsiella grimontii</name>
    <dbReference type="NCBI Taxonomy" id="2058152"/>
    <lineage>
        <taxon>Bacteria</taxon>
        <taxon>Pseudomonadati</taxon>
        <taxon>Pseudomonadota</taxon>
        <taxon>Gammaproteobacteria</taxon>
        <taxon>Enterobacterales</taxon>
        <taxon>Enterobacteriaceae</taxon>
        <taxon>Klebsiella/Raoultella group</taxon>
        <taxon>Klebsiella</taxon>
    </lineage>
</organism>
<dbReference type="InterPro" id="IPR003812">
    <property type="entry name" value="Fido"/>
</dbReference>
<gene>
    <name evidence="6" type="ORF">NCTC9149_00754</name>
</gene>